<accession>A0A8S5UWV4</accession>
<name>A0A8S5UWV4_9CAUD</name>
<dbReference type="PROSITE" id="PS51257">
    <property type="entry name" value="PROKAR_LIPOPROTEIN"/>
    <property type="match status" value="1"/>
</dbReference>
<evidence type="ECO:0000313" key="1">
    <source>
        <dbReference type="EMBL" id="DAF98882.1"/>
    </source>
</evidence>
<dbReference type="Gene3D" id="3.40.50.300">
    <property type="entry name" value="P-loop containing nucleotide triphosphate hydrolases"/>
    <property type="match status" value="1"/>
</dbReference>
<dbReference type="EMBL" id="BK016157">
    <property type="protein sequence ID" value="DAF98882.1"/>
    <property type="molecule type" value="Genomic_DNA"/>
</dbReference>
<protein>
    <submittedName>
        <fullName evidence="1">Large terminase</fullName>
    </submittedName>
</protein>
<sequence>MQRKRVKPESTQAASVQYQNPFAQIVSLAGACQNLNVVGRGGAKTTDIQAERLLDVIYDMPGAPVVWVADTFTNLNANILPSVLEGLERKGLREGVHYVIEKEPPTFTDAEMASLPDWLKPHFWKPFNKLVSYKRTIIFYTGTNIRFGSLDRPATLAGASYVFVFGDEVKYFREDKISNLLKAVRGYRQEYGHSVFYRGFSFTTDMPDTTHIGEYDWILKYARNMDIPAIVLVLKAGLVYNECLHEAAAAKDKWLKTHSGEDLNIYRGKCRVAEQWKARWTELRMRKEARTFFMLASSYINVDILTEQWFGDAIAGKLPDLNTAILSMRPSLESGDRFYTSLAERHFYYDGTDEDAYDGFGLLDREDCRVLKYLDIDKPLMAGVDFGNMCSMSIAQNDIEKGRACIRVVKFLYTLAPEYVPDLGEKFRAFFAPMRSRTLMLYYDRAGNAYKSVGEDQVSKLKKSIEYDGNGRRTGWTVQLMSINQGNIGQPEEYSFMQEIMSERNPRLPVIRIDAYAAKNLKLSLERARTAVRNGVVFKDKRSEKLPVEQLPTESTNPSDSFKYLVMTRHLRGLASGKTMLPSAAVDPKAV</sequence>
<reference evidence="1" key="1">
    <citation type="journal article" date="2021" name="Proc. Natl. Acad. Sci. U.S.A.">
        <title>A Catalog of Tens of Thousands of Viruses from Human Metagenomes Reveals Hidden Associations with Chronic Diseases.</title>
        <authorList>
            <person name="Tisza M.J."/>
            <person name="Buck C.B."/>
        </authorList>
    </citation>
    <scope>NUCLEOTIDE SEQUENCE</scope>
    <source>
        <strain evidence="1">CtzO58</strain>
    </source>
</reference>
<proteinExistence type="predicted"/>
<organism evidence="1">
    <name type="scientific">Siphoviridae sp. ctzO58</name>
    <dbReference type="NCBI Taxonomy" id="2825748"/>
    <lineage>
        <taxon>Viruses</taxon>
        <taxon>Duplodnaviria</taxon>
        <taxon>Heunggongvirae</taxon>
        <taxon>Uroviricota</taxon>
        <taxon>Caudoviricetes</taxon>
    </lineage>
</organism>
<dbReference type="InterPro" id="IPR027417">
    <property type="entry name" value="P-loop_NTPase"/>
</dbReference>